<dbReference type="RefSeq" id="XP_019007718.2">
    <property type="nucleotide sequence ID" value="XM_019159046.2"/>
</dbReference>
<dbReference type="GO" id="GO:0007264">
    <property type="term" value="P:small GTPase-mediated signal transduction"/>
    <property type="evidence" value="ECO:0007669"/>
    <property type="project" value="InterPro"/>
</dbReference>
<accession>A0A1B9HTA9</accession>
<dbReference type="PROSITE" id="PS51421">
    <property type="entry name" value="RAS"/>
    <property type="match status" value="1"/>
</dbReference>
<dbReference type="GO" id="GO:0003924">
    <property type="term" value="F:GTPase activity"/>
    <property type="evidence" value="ECO:0007669"/>
    <property type="project" value="InterPro"/>
</dbReference>
<dbReference type="EMBL" id="KI894016">
    <property type="protein sequence ID" value="OCF46499.1"/>
    <property type="molecule type" value="Genomic_DNA"/>
</dbReference>
<dbReference type="PRINTS" id="PR00449">
    <property type="entry name" value="RASTRNSFRMNG"/>
</dbReference>
<dbReference type="Gene3D" id="3.40.50.300">
    <property type="entry name" value="P-loop containing nucleotide triphosphate hydrolases"/>
    <property type="match status" value="1"/>
</dbReference>
<dbReference type="NCBIfam" id="TIGR00231">
    <property type="entry name" value="small_GTP"/>
    <property type="match status" value="1"/>
</dbReference>
<dbReference type="STRING" id="1296096.A0A1B9HTA9"/>
<dbReference type="AlphaFoldDB" id="A0A1B9HTA9"/>
<dbReference type="PANTHER" id="PTHR24072">
    <property type="entry name" value="RHO FAMILY GTPASE"/>
    <property type="match status" value="1"/>
</dbReference>
<dbReference type="GeneID" id="30175721"/>
<keyword evidence="1" id="KW-0488">Methylation</keyword>
<keyword evidence="3" id="KW-0342">GTP-binding</keyword>
<dbReference type="Pfam" id="PF00071">
    <property type="entry name" value="Ras"/>
    <property type="match status" value="1"/>
</dbReference>
<reference evidence="4" key="1">
    <citation type="submission" date="2013-07" db="EMBL/GenBank/DDBJ databases">
        <title>The Genome Sequence of Cryptococcus pinus CBS10737.</title>
        <authorList>
            <consortium name="The Broad Institute Genome Sequencing Platform"/>
            <person name="Cuomo C."/>
            <person name="Litvintseva A."/>
            <person name="Chen Y."/>
            <person name="Heitman J."/>
            <person name="Sun S."/>
            <person name="Springer D."/>
            <person name="Dromer F."/>
            <person name="Young S.K."/>
            <person name="Zeng Q."/>
            <person name="Gargeya S."/>
            <person name="Fitzgerald M."/>
            <person name="Abouelleil A."/>
            <person name="Alvarado L."/>
            <person name="Berlin A.M."/>
            <person name="Chapman S.B."/>
            <person name="Dewar J."/>
            <person name="Goldberg J."/>
            <person name="Griggs A."/>
            <person name="Gujja S."/>
            <person name="Hansen M."/>
            <person name="Howarth C."/>
            <person name="Imamovic A."/>
            <person name="Larimer J."/>
            <person name="McCowan C."/>
            <person name="Murphy C."/>
            <person name="Pearson M."/>
            <person name="Priest M."/>
            <person name="Roberts A."/>
            <person name="Saif S."/>
            <person name="Shea T."/>
            <person name="Sykes S."/>
            <person name="Wortman J."/>
            <person name="Nusbaum C."/>
            <person name="Birren B."/>
        </authorList>
    </citation>
    <scope>NUCLEOTIDE SEQUENCE [LARGE SCALE GENOMIC DNA]</scope>
    <source>
        <strain evidence="4">CBS 10737</strain>
    </source>
</reference>
<evidence type="ECO:0000256" key="1">
    <source>
        <dbReference type="ARBA" id="ARBA00022481"/>
    </source>
</evidence>
<dbReference type="SMART" id="SM00176">
    <property type="entry name" value="RAN"/>
    <property type="match status" value="1"/>
</dbReference>
<name>A0A1B9HTA9_9TREE</name>
<organism evidence="4">
    <name type="scientific">Kwoniella pini CBS 10737</name>
    <dbReference type="NCBI Taxonomy" id="1296096"/>
    <lineage>
        <taxon>Eukaryota</taxon>
        <taxon>Fungi</taxon>
        <taxon>Dikarya</taxon>
        <taxon>Basidiomycota</taxon>
        <taxon>Agaricomycotina</taxon>
        <taxon>Tremellomycetes</taxon>
        <taxon>Tremellales</taxon>
        <taxon>Cryptococcaceae</taxon>
        <taxon>Kwoniella</taxon>
    </lineage>
</organism>
<dbReference type="SMART" id="SM00174">
    <property type="entry name" value="RHO"/>
    <property type="match status" value="1"/>
</dbReference>
<proteinExistence type="predicted"/>
<dbReference type="InterPro" id="IPR003578">
    <property type="entry name" value="Small_GTPase_Rho"/>
</dbReference>
<dbReference type="KEGG" id="kpin:30175721"/>
<dbReference type="SUPFAM" id="SSF52540">
    <property type="entry name" value="P-loop containing nucleoside triphosphate hydrolases"/>
    <property type="match status" value="1"/>
</dbReference>
<dbReference type="PROSITE" id="PS51419">
    <property type="entry name" value="RAB"/>
    <property type="match status" value="1"/>
</dbReference>
<dbReference type="InterPro" id="IPR027417">
    <property type="entry name" value="P-loop_NTPase"/>
</dbReference>
<dbReference type="InterPro" id="IPR001806">
    <property type="entry name" value="Small_GTPase"/>
</dbReference>
<evidence type="ECO:0000256" key="2">
    <source>
        <dbReference type="ARBA" id="ARBA00022741"/>
    </source>
</evidence>
<dbReference type="SMART" id="SM00175">
    <property type="entry name" value="RAB"/>
    <property type="match status" value="1"/>
</dbReference>
<evidence type="ECO:0000313" key="4">
    <source>
        <dbReference type="EMBL" id="OCF46499.1"/>
    </source>
</evidence>
<keyword evidence="2" id="KW-0547">Nucleotide-binding</keyword>
<dbReference type="GO" id="GO:0005525">
    <property type="term" value="F:GTP binding"/>
    <property type="evidence" value="ECO:0007669"/>
    <property type="project" value="UniProtKB-KW"/>
</dbReference>
<sequence length="205" mass="22445">MCIRQADTDLRSGVVVGDGAVGKTCLLISYTTNAFPGEYVPTVFDNYSASVLVDGKPVSLGLWDTAGQEDYDRLRPLSYPQTDVFLVCFSVVSPPSFENIRTWIPEIAHHAPGVPIILVGTKLDLREDPVTLQRLKERRFSPITYQMGAQCARDVGAVRYLEASSKTQKGLKNVFDEAIRAVLQPSIGKSGPGASKKKKKQCVIL</sequence>
<dbReference type="PROSITE" id="PS51420">
    <property type="entry name" value="RHO"/>
    <property type="match status" value="1"/>
</dbReference>
<dbReference type="OrthoDB" id="8830751at2759"/>
<protein>
    <submittedName>
        <fullName evidence="4">Rho family protein</fullName>
    </submittedName>
</protein>
<reference evidence="4" key="2">
    <citation type="submission" date="2016-07" db="EMBL/GenBank/DDBJ databases">
        <title>Evolution of pathogenesis and genome organization in the Tremellales.</title>
        <authorList>
            <person name="Cuomo C."/>
            <person name="Litvintseva A."/>
            <person name="Heitman J."/>
            <person name="Chen Y."/>
            <person name="Sun S."/>
            <person name="Springer D."/>
            <person name="Dromer F."/>
            <person name="Young S."/>
            <person name="Zeng Q."/>
            <person name="Chapman S."/>
            <person name="Gujja S."/>
            <person name="Saif S."/>
            <person name="Birren B."/>
        </authorList>
    </citation>
    <scope>NUCLEOTIDE SEQUENCE</scope>
    <source>
        <strain evidence="4">CBS 10737</strain>
    </source>
</reference>
<evidence type="ECO:0000256" key="3">
    <source>
        <dbReference type="ARBA" id="ARBA00023134"/>
    </source>
</evidence>
<dbReference type="FunFam" id="3.40.50.300:FF:000118">
    <property type="entry name" value="Rho-related GTP-binding protein RhoG"/>
    <property type="match status" value="1"/>
</dbReference>
<dbReference type="SMART" id="SM00173">
    <property type="entry name" value="RAS"/>
    <property type="match status" value="1"/>
</dbReference>
<dbReference type="InterPro" id="IPR005225">
    <property type="entry name" value="Small_GTP-bd"/>
</dbReference>
<gene>
    <name evidence="4" type="ORF">I206_07352</name>
</gene>